<accession>J4IAY0</accession>
<dbReference type="GeneID" id="24098607"/>
<evidence type="ECO:0000313" key="3">
    <source>
        <dbReference type="Proteomes" id="UP000006352"/>
    </source>
</evidence>
<dbReference type="EMBL" id="HE797124">
    <property type="protein sequence ID" value="CCM03696.1"/>
    <property type="molecule type" value="Genomic_DNA"/>
</dbReference>
<feature type="compositionally biased region" description="Low complexity" evidence="1">
    <location>
        <begin position="167"/>
        <end position="177"/>
    </location>
</feature>
<keyword evidence="3" id="KW-1185">Reference proteome</keyword>
<dbReference type="AlphaFoldDB" id="J4IAY0"/>
<feature type="region of interest" description="Disordered" evidence="1">
    <location>
        <begin position="799"/>
        <end position="833"/>
    </location>
</feature>
<proteinExistence type="predicted"/>
<feature type="compositionally biased region" description="Low complexity" evidence="1">
    <location>
        <begin position="324"/>
        <end position="339"/>
    </location>
</feature>
<feature type="compositionally biased region" description="Polar residues" evidence="1">
    <location>
        <begin position="178"/>
        <end position="217"/>
    </location>
</feature>
<protein>
    <submittedName>
        <fullName evidence="2">Uncharacterized protein</fullName>
    </submittedName>
</protein>
<feature type="compositionally biased region" description="Polar residues" evidence="1">
    <location>
        <begin position="480"/>
        <end position="493"/>
    </location>
</feature>
<sequence length="858" mass="92161">MLEWYSLTRRFSVLRTSSGSPIALDELKSKFAEQRARGSHNQVSEEEEDMILEALGRLHARNSRSRGRNSGEETDGEHSHQYMSSKFGAGYPGSQAAGPRQSVRSTATIGSSVLHTATSTSSLSSTKGSNVSRRMSNNLFGSGKLRDQVYLRSAGNTRRSGRDRNISSVTPSDSSMSTIASVSARADQNVSVYSDSLRPSTPDGSTYTVSVPSSPNNDKVFERQRSRGSISGESRSEYGAATKTFSTRASLALDDAIRELEEEGDDEIVMERSPIAHVSNGNLSTPATTTLGRNSPLISPVEYEAVTAISPDDQAVQGDAQRASPFPRSRTTSPTPRLPGYLPGMPRPLTPRDTTFDADDLTPSTTPRATSPRLPGGNPLSPVITQSITSSIYRSNSTASTSHQSTSQTATPTIPSTPPLFFNRSTNGRFTPEDRQRNGSSSPTTTESPDSPSQARRRPFSPLSSPTYQSLAGVPARPVTPSNVTWNTSSSPASGKAVGRNGSVSGHSRNASTTSITEVTTDSLERARSMSRSHRSPTFPDSSWIDLGLNGDGTDSEYRPSSAMSGTDLGSPVQMSNRPLRSPTPTHNRQKSPTAAGFPEYITTNGESASRRSSKQNHHSSFSLGSSHALLLSPIANSSRSSMESVGSSYHSWDEDHKKDRLFDLVSSLDPQHTDWHDVSAVDKSNVSTPGTSPYDDVDIEDVVRRQTGLTKGDFVAVQDKLINAAMAKATTPDGRNRASSLRKRRPSTSQSNYSFTGTDNRVASPAPQPQAAITASTSKAAEQKSKASALLDSVVDSIESPRANSSPMLSAENALPDDHQPVDQPLSSPGRRHRALADVLFGAEEDEPSDQWFQSLR</sequence>
<dbReference type="STRING" id="599839.J4IAY0"/>
<dbReference type="OrthoDB" id="3259825at2759"/>
<feature type="compositionally biased region" description="Low complexity" evidence="1">
    <location>
        <begin position="227"/>
        <end position="239"/>
    </location>
</feature>
<dbReference type="InParanoid" id="J4IAY0"/>
<dbReference type="RefSeq" id="XP_012182979.1">
    <property type="nucleotide sequence ID" value="XM_012327589.1"/>
</dbReference>
<feature type="compositionally biased region" description="Polar residues" evidence="1">
    <location>
        <begin position="573"/>
        <end position="593"/>
    </location>
</feature>
<evidence type="ECO:0000256" key="1">
    <source>
        <dbReference type="SAM" id="MobiDB-lite"/>
    </source>
</evidence>
<feature type="compositionally biased region" description="Low complexity" evidence="1">
    <location>
        <begin position="111"/>
        <end position="132"/>
    </location>
</feature>
<feature type="compositionally biased region" description="Polar residues" evidence="1">
    <location>
        <begin position="383"/>
        <end position="394"/>
    </location>
</feature>
<feature type="compositionally biased region" description="Low complexity" evidence="1">
    <location>
        <begin position="395"/>
        <end position="413"/>
    </location>
</feature>
<feature type="region of interest" description="Disordered" evidence="1">
    <location>
        <begin position="153"/>
        <end position="241"/>
    </location>
</feature>
<feature type="compositionally biased region" description="Low complexity" evidence="1">
    <location>
        <begin position="361"/>
        <end position="375"/>
    </location>
</feature>
<dbReference type="Proteomes" id="UP000006352">
    <property type="component" value="Unassembled WGS sequence"/>
</dbReference>
<feature type="region of interest" description="Disordered" evidence="1">
    <location>
        <begin position="314"/>
        <end position="601"/>
    </location>
</feature>
<organism evidence="2 3">
    <name type="scientific">Fibroporia radiculosa</name>
    <dbReference type="NCBI Taxonomy" id="599839"/>
    <lineage>
        <taxon>Eukaryota</taxon>
        <taxon>Fungi</taxon>
        <taxon>Dikarya</taxon>
        <taxon>Basidiomycota</taxon>
        <taxon>Agaricomycotina</taxon>
        <taxon>Agaricomycetes</taxon>
        <taxon>Polyporales</taxon>
        <taxon>Fibroporiaceae</taxon>
        <taxon>Fibroporia</taxon>
    </lineage>
</organism>
<feature type="region of interest" description="Disordered" evidence="1">
    <location>
        <begin position="58"/>
        <end position="140"/>
    </location>
</feature>
<feature type="compositionally biased region" description="Polar residues" evidence="1">
    <location>
        <begin position="748"/>
        <end position="762"/>
    </location>
</feature>
<feature type="region of interest" description="Disordered" evidence="1">
    <location>
        <begin position="728"/>
        <end position="780"/>
    </location>
</feature>
<dbReference type="HOGENOM" id="CLU_333180_0_0_1"/>
<feature type="compositionally biased region" description="Low complexity" evidence="1">
    <location>
        <begin position="440"/>
        <end position="453"/>
    </location>
</feature>
<reference evidence="2 3" key="1">
    <citation type="journal article" date="2012" name="Appl. Environ. Microbiol.">
        <title>Short-read sequencing for genomic analysis of the brown rot fungus Fibroporia radiculosa.</title>
        <authorList>
            <person name="Tang J.D."/>
            <person name="Perkins A.D."/>
            <person name="Sonstegard T.S."/>
            <person name="Schroeder S.G."/>
            <person name="Burgess S.C."/>
            <person name="Diehl S.V."/>
        </authorList>
    </citation>
    <scope>NUCLEOTIDE SEQUENCE [LARGE SCALE GENOMIC DNA]</scope>
    <source>
        <strain evidence="2 3">TFFH 294</strain>
    </source>
</reference>
<feature type="compositionally biased region" description="Basic residues" evidence="1">
    <location>
        <begin position="58"/>
        <end position="67"/>
    </location>
</feature>
<evidence type="ECO:0000313" key="2">
    <source>
        <dbReference type="EMBL" id="CCM03696.1"/>
    </source>
</evidence>
<gene>
    <name evidence="2" type="ORF">FIBRA_05842</name>
</gene>
<feature type="compositionally biased region" description="Polar residues" evidence="1">
    <location>
        <begin position="502"/>
        <end position="522"/>
    </location>
</feature>
<name>J4IAY0_9APHY</name>